<evidence type="ECO:0000256" key="5">
    <source>
        <dbReference type="ARBA" id="ARBA00022801"/>
    </source>
</evidence>
<comment type="similarity">
    <text evidence="1 8">Belongs to the tannase family.</text>
</comment>
<dbReference type="GO" id="GO:0030600">
    <property type="term" value="F:feruloyl esterase activity"/>
    <property type="evidence" value="ECO:0007669"/>
    <property type="project" value="UniProtKB-ARBA"/>
</dbReference>
<dbReference type="InterPro" id="IPR029058">
    <property type="entry name" value="AB_hydrolase_fold"/>
</dbReference>
<evidence type="ECO:0000256" key="7">
    <source>
        <dbReference type="ARBA" id="ARBA00023157"/>
    </source>
</evidence>
<gene>
    <name evidence="9" type="ORF">FB567DRAFT_631433</name>
</gene>
<reference evidence="9" key="1">
    <citation type="journal article" date="2021" name="Nat. Commun.">
        <title>Genetic determinants of endophytism in the Arabidopsis root mycobiome.</title>
        <authorList>
            <person name="Mesny F."/>
            <person name="Miyauchi S."/>
            <person name="Thiergart T."/>
            <person name="Pickel B."/>
            <person name="Atanasova L."/>
            <person name="Karlsson M."/>
            <person name="Huettel B."/>
            <person name="Barry K.W."/>
            <person name="Haridas S."/>
            <person name="Chen C."/>
            <person name="Bauer D."/>
            <person name="Andreopoulos W."/>
            <person name="Pangilinan J."/>
            <person name="LaButti K."/>
            <person name="Riley R."/>
            <person name="Lipzen A."/>
            <person name="Clum A."/>
            <person name="Drula E."/>
            <person name="Henrissat B."/>
            <person name="Kohler A."/>
            <person name="Grigoriev I.V."/>
            <person name="Martin F.M."/>
            <person name="Hacquard S."/>
        </authorList>
    </citation>
    <scope>NUCLEOTIDE SEQUENCE</scope>
    <source>
        <strain evidence="9">MPI-SDFR-AT-0120</strain>
    </source>
</reference>
<evidence type="ECO:0000256" key="1">
    <source>
        <dbReference type="ARBA" id="ARBA00006249"/>
    </source>
</evidence>
<dbReference type="GO" id="GO:0046872">
    <property type="term" value="F:metal ion binding"/>
    <property type="evidence" value="ECO:0007669"/>
    <property type="project" value="UniProtKB-KW"/>
</dbReference>
<proteinExistence type="inferred from homology"/>
<evidence type="ECO:0000256" key="3">
    <source>
        <dbReference type="ARBA" id="ARBA00022723"/>
    </source>
</evidence>
<keyword evidence="5 8" id="KW-0378">Hydrolase</keyword>
<dbReference type="OrthoDB" id="3039123at2759"/>
<dbReference type="InterPro" id="IPR011118">
    <property type="entry name" value="Tannase/feruloyl_esterase"/>
</dbReference>
<dbReference type="PANTHER" id="PTHR33938">
    <property type="entry name" value="FERULOYL ESTERASE B-RELATED"/>
    <property type="match status" value="1"/>
</dbReference>
<evidence type="ECO:0000313" key="10">
    <source>
        <dbReference type="Proteomes" id="UP000813461"/>
    </source>
</evidence>
<evidence type="ECO:0000256" key="8">
    <source>
        <dbReference type="RuleBase" id="RU361238"/>
    </source>
</evidence>
<evidence type="ECO:0000313" key="9">
    <source>
        <dbReference type="EMBL" id="KAH7079652.1"/>
    </source>
</evidence>
<dbReference type="EC" id="3.1.1.-" evidence="8"/>
<dbReference type="SUPFAM" id="SSF53474">
    <property type="entry name" value="alpha/beta-Hydrolases"/>
    <property type="match status" value="1"/>
</dbReference>
<keyword evidence="2" id="KW-0719">Serine esterase</keyword>
<dbReference type="Proteomes" id="UP000813461">
    <property type="component" value="Unassembled WGS sequence"/>
</dbReference>
<protein>
    <recommendedName>
        <fullName evidence="8">Carboxylic ester hydrolase</fullName>
        <ecNumber evidence="8">3.1.1.-</ecNumber>
    </recommendedName>
</protein>
<evidence type="ECO:0000256" key="6">
    <source>
        <dbReference type="ARBA" id="ARBA00022837"/>
    </source>
</evidence>
<keyword evidence="7" id="KW-1015">Disulfide bond</keyword>
<name>A0A8K0VVX1_9PLEO</name>
<organism evidence="9 10">
    <name type="scientific">Paraphoma chrysanthemicola</name>
    <dbReference type="NCBI Taxonomy" id="798071"/>
    <lineage>
        <taxon>Eukaryota</taxon>
        <taxon>Fungi</taxon>
        <taxon>Dikarya</taxon>
        <taxon>Ascomycota</taxon>
        <taxon>Pezizomycotina</taxon>
        <taxon>Dothideomycetes</taxon>
        <taxon>Pleosporomycetidae</taxon>
        <taxon>Pleosporales</taxon>
        <taxon>Pleosporineae</taxon>
        <taxon>Phaeosphaeriaceae</taxon>
        <taxon>Paraphoma</taxon>
    </lineage>
</organism>
<keyword evidence="10" id="KW-1185">Reference proteome</keyword>
<dbReference type="AlphaFoldDB" id="A0A8K0VVX1"/>
<dbReference type="PANTHER" id="PTHR33938:SF13">
    <property type="entry name" value="CARBOXYLIC ESTER HYDROLASE"/>
    <property type="match status" value="1"/>
</dbReference>
<dbReference type="EMBL" id="JAGMVJ010000016">
    <property type="protein sequence ID" value="KAH7079652.1"/>
    <property type="molecule type" value="Genomic_DNA"/>
</dbReference>
<keyword evidence="3" id="KW-0479">Metal-binding</keyword>
<sequence>MAACNSYPSLFLNSQQFNTRYNDSLCSSNAFTGITLPNIDVVSITAVPFDNYTYQYPAYVPPNPDISSLNFCNVTITYNHPGYNDTINTSVYLPTKDWNGRYQAAGGSGFSTGGTGTLFITAIDGLSKGFVVSTTDGGHGSSLAIQSGLDNAWALTSSGNANWNSLADFSYIALHEMVSLAKSMTEKFYGQAPSFSYYYGGSQGGRQGYQYAQRFPYDFDGIVALFPAIEWTKLMALLAWPSVVMELNKVFPPSCETGAITAAAIEACDPLDGVVDGIISRPDLCTFDAYSVVGKNISCEGTQSSISKAAALVMSEAWNGPRYSNGKTFFHGYVKGTDISTPGNPAATTCTTNNSTGEQTCAFSGSPLGPGWFGSFVLKDLNATFTNITFDQWDELNRLSGQEYDSLLRTADPDLSQFKKAGGKLLTWHGLADPLISANNTEVYYDQVKQLDPKLDDFYRLFLMSGGIHSPIGPIQVKNVQSYIVDWVEKGNAPDTILATGTDPTGKPYNRNLCKFPQVQHYIGGNSSTPEAFKCV</sequence>
<accession>A0A8K0VVX1</accession>
<evidence type="ECO:0000256" key="2">
    <source>
        <dbReference type="ARBA" id="ARBA00022487"/>
    </source>
</evidence>
<comment type="caution">
    <text evidence="9">The sequence shown here is derived from an EMBL/GenBank/DDBJ whole genome shotgun (WGS) entry which is preliminary data.</text>
</comment>
<dbReference type="Pfam" id="PF07519">
    <property type="entry name" value="Tannase"/>
    <property type="match status" value="1"/>
</dbReference>
<evidence type="ECO:0000256" key="4">
    <source>
        <dbReference type="ARBA" id="ARBA00022729"/>
    </source>
</evidence>
<dbReference type="Gene3D" id="3.40.50.1820">
    <property type="entry name" value="alpha/beta hydrolase"/>
    <property type="match status" value="1"/>
</dbReference>
<keyword evidence="4" id="KW-0732">Signal</keyword>
<keyword evidence="6" id="KW-0106">Calcium</keyword>